<dbReference type="Pfam" id="PF22621">
    <property type="entry name" value="CurL-like_PKS_C"/>
    <property type="match status" value="1"/>
</dbReference>
<comment type="caution">
    <text evidence="9">The sequence shown here is derived from an EMBL/GenBank/DDBJ whole genome shotgun (WGS) entry which is preliminary data.</text>
</comment>
<dbReference type="Pfam" id="PF00109">
    <property type="entry name" value="ketoacyl-synt"/>
    <property type="match status" value="1"/>
</dbReference>
<feature type="domain" description="Carrier" evidence="6">
    <location>
        <begin position="2400"/>
        <end position="2478"/>
    </location>
</feature>
<dbReference type="SMART" id="SM00823">
    <property type="entry name" value="PKS_PP"/>
    <property type="match status" value="3"/>
</dbReference>
<keyword evidence="10" id="KW-1185">Reference proteome</keyword>
<proteinExistence type="predicted"/>
<feature type="domain" description="Carrier" evidence="6">
    <location>
        <begin position="2507"/>
        <end position="2585"/>
    </location>
</feature>
<dbReference type="InterPro" id="IPR049900">
    <property type="entry name" value="PKS_mFAS_DH"/>
</dbReference>
<dbReference type="PROSITE" id="PS52019">
    <property type="entry name" value="PKS_MFAS_DH"/>
    <property type="match status" value="1"/>
</dbReference>
<dbReference type="Pfam" id="PF02801">
    <property type="entry name" value="Ketoacyl-synt_C"/>
    <property type="match status" value="1"/>
</dbReference>
<dbReference type="InterPro" id="IPR020806">
    <property type="entry name" value="PKS_PP-bd"/>
</dbReference>
<dbReference type="InParanoid" id="A0A286UM16"/>
<dbReference type="InterPro" id="IPR049551">
    <property type="entry name" value="PKS_DH_C"/>
</dbReference>
<dbReference type="InterPro" id="IPR014043">
    <property type="entry name" value="Acyl_transferase_dom"/>
</dbReference>
<feature type="compositionally biased region" description="Low complexity" evidence="5">
    <location>
        <begin position="2486"/>
        <end position="2497"/>
    </location>
</feature>
<keyword evidence="3" id="KW-0808">Transferase</keyword>
<sequence length="2589" mass="281277">MAAHQDVAMTAIHRFLQVATAADYSSAQSIDCCGDVLTYGQLLALVERFAADLHNKFGDKPVVSFISENHPYVLISILATWLLGGVIAPLDYHAPEALLRGMLEGVRPTCVILPDTAVGNIAIVEDMGLLALPFVTSESGIPSLLKKFSVDSASSSSINTELLPNPEDDAIYLYTSSASSTANLKCVPINHTTLYSNTTLELETWRVRRNVPVEDQPERFRVLGWGPFSHIMSLANDFTCHCLIPVGCYIFGVPPSTYPITESSGVSRPVQGQAYDVGAILLQTAYRAKADMISGVPWLYKRIMEECSRNPQYLDYLKSCRQLLSGGALTDDDVQNWAEEHGLNLDVSIGMTELCGALFETDFKSILEGGYPIKEALVAGATLTLVDEDGVENDNYGELLIRSRFISRGYRNFKSSTHSTDDNGVTTFSTGDIYSCTNGRLLWKGRREDYIQLGSAELLDPRVPERELLASSSIARVALVGDNFLRGAAEVVCAIVEPSEDGFQPQEVLRAFASVNKTLHPPLRVPASRILVLSEGEEIPMTRKGLIWRKALEERFGERMKALLEDPKLSRFREIKKEAPIAKSLEEVENEVTIIIAEGLGISGDLLEENRDSSFAELGMDSNMATRIVSKLNSRFGLDFPMSACHDYVDLPQLAAAICDKLNQKRGAVARVLVPQTTRDADDDVVIVGQAFRLPGNVNDEHAFWKVLVEKLNVLQHMGNDRWNHDSFYVPPGSATKPPPGTINFTQMGRIEVASYDNAFFGISPAEAYFVTPGARCALEVAVEALEDANIPLSSIKGSNLAVFVAQGPEFGYPDLIYTEKGFEVYDRYYGTGVADSAISGRLSYFLDVHGPSVTLNTACSGGLVALDNAMMAIRYGACETAIVCSVNVHVWPGNFGFLSANQMSSLHGRCATFSKDADGYVPSEGAMAFIVKSKRAALRDGDNILGVIRSTSVQHNGRSQGLVAPNSKAQVALQRSVLSAAGLNPADIDFIENHGTGTILGDQMEIQAINEVFSGSHTIASPLVLGAAKTIFGHTESSAGLVGVAKALQTLRHHIVPGLAHLNGENLSPRIDTTVTPLHISHLATNLSHRTPTTPLRALSLSFGFAGTIAAIVLEEFLTDKDKESIRQTEPTSRLIPHLFVVSAKTEKALLEYIKSYIEFCSTAQESDLADVCYTSCVGREHYRFRFACTCTSLKDLVDQLSDVLSSKKPIPAILSKPRVAFAFPGQGTQWQGMGRSFSDLDKTFASYLLDYAEQASSLLGIDLAPLLFEPQAASTDDKRSIINETHISQSCIFVFQCAVAKWLNFVGISPNGILAHSLGEIAAAVSSRSMDFKTALEFIVVRSNAMRPEFTNGGLMAAIRAPVAPIIKRINALGLNSSVTIAAYNSDTQNVVSGDEASVRKLVDDLSIRSIKGTILSVNQGFHSHCIDNALGPIRSHCENAKEQLKNPSIPYFSSVEGRALKTGDHLDSDYWVKQARQPVRFADAARSILEEGKFNAIVDIGPQNVISHLLKDAATRASSNVSITSLCDRPTTDSLNPLVQTIATLYKLGITPDFQNFYSGRRIPASKVALPTYPWQRQRHYPTIIPSRTSKIKGIESSDSYVKTWKIGKELGHLLQKDHTLNSIPIVPAAALAMFVSLEAKKSRGEATLVDMRILKPILLEELEEEELRIDIKGANFSCTHLRGSVEKAIVCSGSLKEVASISPGAQSLGDVDIILDKAAVYEKFSNNLVKFGENFQCIQTIEVSPTMAIGRVEVPSSGNSQNDFVRKMDAVFHMFGAIAPEGPPELQASGNFLPSALNGLVLHSESFPETFTCTYRLPVKVAPSNKMMSVELQVRSDAGDLLLSCTDYVVSWIPSSIPVARTPAPKGSIPLLKTNWISKSLPTLAESDYAEVIYLGSGLVRESLEATCREKSIPFTSINDVNTFFGASECRTCSKSSLNDDTHTLLCKKRKDSCYIIYDATVSSSSQISESTITSYSVELLDVLKKIKPHLLSRSIKSAVVLTQNSLSIDFDGNNGANGTDNAVPGTSLGSIAHGMVRVLRQECESQLVSAIDLPDSIPTHQTGACILNELTASISSRTSPVAYRFSKERKLTRLASQLVEDGHWAPVTDKLPSGTRRTVVVVGMDNFGIELIRRLIDSGDWSTVIILNDRPQSDIQIASTLIDLEVDDIVLRYEQVDIASYSAVHTALGTITKDSPRIHSIIHTTGNSKASSIEATSERELTSALKYKAIGAWNLHHACEELHIEVGRFILLSSVSVTLGKAGNISTVSGCSFMDELARYRSSVYPGSTYSVQIGAWESTNEANNSQEIDKISYDIGLPLLISTLKDTKLPVVSILAKLRFGALRGRGLYSSDPYFATVINSVSSQEPVVAVKATAAPTTVTTSKVSGSSSIGVPSVQKFVSNSLRNILGLSSADMENLDSSTPVLSLGIDSISFTQLRADVSEKYEVDLPMSFLGEETLTLAELSEFIVDAAKEQRGSETSETTETTESETVVAEREFSPKDAEKFIAESLKNVLGMSSADMENFDSSTPILSLGIDSISFTQLRADVLKKFNVDIPMSFLGEDTLTLSELAEFTVEKAGEAN</sequence>
<dbReference type="EMBL" id="NBII01000003">
    <property type="protein sequence ID" value="PAV20656.1"/>
    <property type="molecule type" value="Genomic_DNA"/>
</dbReference>
<keyword evidence="2" id="KW-0597">Phosphoprotein</keyword>
<dbReference type="Proteomes" id="UP000217199">
    <property type="component" value="Unassembled WGS sequence"/>
</dbReference>
<dbReference type="Gene3D" id="3.40.50.720">
    <property type="entry name" value="NAD(P)-binding Rossmann-like Domain"/>
    <property type="match status" value="1"/>
</dbReference>
<dbReference type="OrthoDB" id="5334845at2759"/>
<dbReference type="InterPro" id="IPR036291">
    <property type="entry name" value="NAD(P)-bd_dom_sf"/>
</dbReference>
<dbReference type="CDD" id="cd00833">
    <property type="entry name" value="PKS"/>
    <property type="match status" value="1"/>
</dbReference>
<name>A0A286UM16_9AGAM</name>
<dbReference type="SMART" id="SM00825">
    <property type="entry name" value="PKS_KS"/>
    <property type="match status" value="1"/>
</dbReference>
<evidence type="ECO:0000256" key="1">
    <source>
        <dbReference type="ARBA" id="ARBA00022450"/>
    </source>
</evidence>
<dbReference type="SMART" id="SM00822">
    <property type="entry name" value="PKS_KR"/>
    <property type="match status" value="1"/>
</dbReference>
<dbReference type="InterPro" id="IPR001227">
    <property type="entry name" value="Ac_transferase_dom_sf"/>
</dbReference>
<dbReference type="InterPro" id="IPR000873">
    <property type="entry name" value="AMP-dep_synth/lig_dom"/>
</dbReference>
<evidence type="ECO:0000256" key="4">
    <source>
        <dbReference type="PROSITE-ProRule" id="PRU01363"/>
    </source>
</evidence>
<dbReference type="InterPro" id="IPR036736">
    <property type="entry name" value="ACP-like_sf"/>
</dbReference>
<evidence type="ECO:0000256" key="5">
    <source>
        <dbReference type="SAM" id="MobiDB-lite"/>
    </source>
</evidence>
<dbReference type="Pfam" id="PF08659">
    <property type="entry name" value="KR"/>
    <property type="match status" value="1"/>
</dbReference>
<feature type="domain" description="Carrier" evidence="6">
    <location>
        <begin position="586"/>
        <end position="662"/>
    </location>
</feature>
<dbReference type="PROSITE" id="PS50075">
    <property type="entry name" value="CARRIER"/>
    <property type="match status" value="3"/>
</dbReference>
<dbReference type="Gene3D" id="3.40.47.10">
    <property type="match status" value="1"/>
</dbReference>
<dbReference type="PANTHER" id="PTHR43775:SF37">
    <property type="entry name" value="SI:DKEY-61P9.11"/>
    <property type="match status" value="1"/>
</dbReference>
<dbReference type="GO" id="GO:0031177">
    <property type="term" value="F:phosphopantetheine binding"/>
    <property type="evidence" value="ECO:0007669"/>
    <property type="project" value="InterPro"/>
</dbReference>
<feature type="region of interest" description="N-terminal hotdog fold" evidence="4">
    <location>
        <begin position="1585"/>
        <end position="1706"/>
    </location>
</feature>
<evidence type="ECO:0000313" key="10">
    <source>
        <dbReference type="Proteomes" id="UP000217199"/>
    </source>
</evidence>
<dbReference type="InterPro" id="IPR006162">
    <property type="entry name" value="Ppantetheine_attach_site"/>
</dbReference>
<dbReference type="Gene3D" id="3.10.129.110">
    <property type="entry name" value="Polyketide synthase dehydratase"/>
    <property type="match status" value="1"/>
</dbReference>
<dbReference type="STRING" id="2282107.A0A286UM16"/>
<feature type="domain" description="PKS/mFAS DH" evidence="8">
    <location>
        <begin position="1585"/>
        <end position="1863"/>
    </location>
</feature>
<accession>A0A286UM16</accession>
<dbReference type="Pfam" id="PF00550">
    <property type="entry name" value="PP-binding"/>
    <property type="match status" value="3"/>
</dbReference>
<organism evidence="9 10">
    <name type="scientific">Pyrrhoderma noxium</name>
    <dbReference type="NCBI Taxonomy" id="2282107"/>
    <lineage>
        <taxon>Eukaryota</taxon>
        <taxon>Fungi</taxon>
        <taxon>Dikarya</taxon>
        <taxon>Basidiomycota</taxon>
        <taxon>Agaricomycotina</taxon>
        <taxon>Agaricomycetes</taxon>
        <taxon>Hymenochaetales</taxon>
        <taxon>Hymenochaetaceae</taxon>
        <taxon>Pyrrhoderma</taxon>
    </lineage>
</organism>
<dbReference type="Pfam" id="PF00501">
    <property type="entry name" value="AMP-binding"/>
    <property type="match status" value="1"/>
</dbReference>
<dbReference type="SUPFAM" id="SSF52151">
    <property type="entry name" value="FabD/lysophospholipase-like"/>
    <property type="match status" value="1"/>
</dbReference>
<dbReference type="SUPFAM" id="SSF53901">
    <property type="entry name" value="Thiolase-like"/>
    <property type="match status" value="1"/>
</dbReference>
<dbReference type="InterPro" id="IPR016039">
    <property type="entry name" value="Thiolase-like"/>
</dbReference>
<evidence type="ECO:0000259" key="6">
    <source>
        <dbReference type="PROSITE" id="PS50075"/>
    </source>
</evidence>
<dbReference type="InterPro" id="IPR014030">
    <property type="entry name" value="Ketoacyl_synth_N"/>
</dbReference>
<dbReference type="InterPro" id="IPR014031">
    <property type="entry name" value="Ketoacyl_synth_C"/>
</dbReference>
<keyword evidence="1" id="KW-0596">Phosphopantetheine</keyword>
<evidence type="ECO:0000259" key="8">
    <source>
        <dbReference type="PROSITE" id="PS52019"/>
    </source>
</evidence>
<feature type="region of interest" description="Disordered" evidence="5">
    <location>
        <begin position="2479"/>
        <end position="2500"/>
    </location>
</feature>
<dbReference type="InterPro" id="IPR042104">
    <property type="entry name" value="PKS_dehydratase_sf"/>
</dbReference>
<dbReference type="SUPFAM" id="SSF51735">
    <property type="entry name" value="NAD(P)-binding Rossmann-fold domains"/>
    <property type="match status" value="1"/>
</dbReference>
<reference evidence="9 10" key="1">
    <citation type="journal article" date="2017" name="Mol. Ecol.">
        <title>Comparative and population genomic landscape of Phellinus noxius: A hypervariable fungus causing root rot in trees.</title>
        <authorList>
            <person name="Chung C.L."/>
            <person name="Lee T.J."/>
            <person name="Akiba M."/>
            <person name="Lee H.H."/>
            <person name="Kuo T.H."/>
            <person name="Liu D."/>
            <person name="Ke H.M."/>
            <person name="Yokoi T."/>
            <person name="Roa M.B."/>
            <person name="Lu M.J."/>
            <person name="Chang Y.Y."/>
            <person name="Ann P.J."/>
            <person name="Tsai J.N."/>
            <person name="Chen C.Y."/>
            <person name="Tzean S.S."/>
            <person name="Ota Y."/>
            <person name="Hattori T."/>
            <person name="Sahashi N."/>
            <person name="Liou R.F."/>
            <person name="Kikuchi T."/>
            <person name="Tsai I.J."/>
        </authorList>
    </citation>
    <scope>NUCLEOTIDE SEQUENCE [LARGE SCALE GENOMIC DNA]</scope>
    <source>
        <strain evidence="9 10">FFPRI411160</strain>
    </source>
</reference>
<dbReference type="GO" id="GO:0004312">
    <property type="term" value="F:fatty acid synthase activity"/>
    <property type="evidence" value="ECO:0007669"/>
    <property type="project" value="TreeGrafter"/>
</dbReference>
<dbReference type="InterPro" id="IPR042099">
    <property type="entry name" value="ANL_N_sf"/>
</dbReference>
<dbReference type="GO" id="GO:0006633">
    <property type="term" value="P:fatty acid biosynthetic process"/>
    <property type="evidence" value="ECO:0007669"/>
    <property type="project" value="TreeGrafter"/>
</dbReference>
<feature type="domain" description="Ketosynthase family 3 (KS3)" evidence="7">
    <location>
        <begin position="682"/>
        <end position="1117"/>
    </location>
</feature>
<dbReference type="InterPro" id="IPR050091">
    <property type="entry name" value="PKS_NRPS_Biosynth_Enz"/>
</dbReference>
<evidence type="ECO:0000256" key="3">
    <source>
        <dbReference type="ARBA" id="ARBA00022679"/>
    </source>
</evidence>
<evidence type="ECO:0000259" key="7">
    <source>
        <dbReference type="PROSITE" id="PS52004"/>
    </source>
</evidence>
<dbReference type="SUPFAM" id="SSF55048">
    <property type="entry name" value="Probable ACP-binding domain of malonyl-CoA ACP transacylase"/>
    <property type="match status" value="1"/>
</dbReference>
<feature type="active site" description="Proton donor; for dehydratase activity" evidence="4">
    <location>
        <position position="1773"/>
    </location>
</feature>
<dbReference type="InterPro" id="IPR016035">
    <property type="entry name" value="Acyl_Trfase/lysoPLipase"/>
</dbReference>
<dbReference type="SMART" id="SM00827">
    <property type="entry name" value="PKS_AT"/>
    <property type="match status" value="1"/>
</dbReference>
<dbReference type="PANTHER" id="PTHR43775">
    <property type="entry name" value="FATTY ACID SYNTHASE"/>
    <property type="match status" value="1"/>
</dbReference>
<dbReference type="Gene3D" id="3.40.50.12780">
    <property type="entry name" value="N-terminal domain of ligase-like"/>
    <property type="match status" value="1"/>
</dbReference>
<feature type="active site" description="Proton acceptor; for dehydratase activity" evidence="4">
    <location>
        <position position="1622"/>
    </location>
</feature>
<dbReference type="SUPFAM" id="SSF56801">
    <property type="entry name" value="Acetyl-CoA synthetase-like"/>
    <property type="match status" value="1"/>
</dbReference>
<dbReference type="InterPro" id="IPR016036">
    <property type="entry name" value="Malonyl_transacylase_ACP-bd"/>
</dbReference>
<gene>
    <name evidence="9" type="ORF">PNOK_0328300</name>
</gene>
<dbReference type="Gene3D" id="1.10.1200.10">
    <property type="entry name" value="ACP-like"/>
    <property type="match status" value="3"/>
</dbReference>
<dbReference type="PROSITE" id="PS52004">
    <property type="entry name" value="KS3_2"/>
    <property type="match status" value="1"/>
</dbReference>
<dbReference type="InterPro" id="IPR009081">
    <property type="entry name" value="PP-bd_ACP"/>
</dbReference>
<dbReference type="InterPro" id="IPR013968">
    <property type="entry name" value="PKS_KR"/>
</dbReference>
<dbReference type="GO" id="GO:0044550">
    <property type="term" value="P:secondary metabolite biosynthetic process"/>
    <property type="evidence" value="ECO:0007669"/>
    <property type="project" value="UniProtKB-ARBA"/>
</dbReference>
<evidence type="ECO:0000313" key="9">
    <source>
        <dbReference type="EMBL" id="PAV20656.1"/>
    </source>
</evidence>
<protein>
    <submittedName>
        <fullName evidence="9">Beta-ketoacyl synthase</fullName>
    </submittedName>
</protein>
<dbReference type="Pfam" id="PF00698">
    <property type="entry name" value="Acyl_transf_1"/>
    <property type="match status" value="1"/>
</dbReference>
<dbReference type="InterPro" id="IPR057326">
    <property type="entry name" value="KR_dom"/>
</dbReference>
<dbReference type="InterPro" id="IPR020841">
    <property type="entry name" value="PKS_Beta-ketoAc_synthase_dom"/>
</dbReference>
<dbReference type="PROSITE" id="PS00012">
    <property type="entry name" value="PHOSPHOPANTETHEINE"/>
    <property type="match status" value="2"/>
</dbReference>
<dbReference type="Pfam" id="PF14765">
    <property type="entry name" value="PS-DH"/>
    <property type="match status" value="1"/>
</dbReference>
<dbReference type="SUPFAM" id="SSF47336">
    <property type="entry name" value="ACP-like"/>
    <property type="match status" value="3"/>
</dbReference>
<feature type="region of interest" description="C-terminal hotdog fold" evidence="4">
    <location>
        <begin position="1716"/>
        <end position="1863"/>
    </location>
</feature>
<dbReference type="Gene3D" id="3.40.366.10">
    <property type="entry name" value="Malonyl-Coenzyme A Acyl Carrier Protein, domain 2"/>
    <property type="match status" value="1"/>
</dbReference>
<dbReference type="Gene3D" id="3.30.70.3290">
    <property type="match status" value="1"/>
</dbReference>
<evidence type="ECO:0000256" key="2">
    <source>
        <dbReference type="ARBA" id="ARBA00022553"/>
    </source>
</evidence>